<comment type="function">
    <text evidence="1">Multidrug efflux pump.</text>
</comment>
<dbReference type="GO" id="GO:0042910">
    <property type="term" value="F:xenobiotic transmembrane transporter activity"/>
    <property type="evidence" value="ECO:0007669"/>
    <property type="project" value="InterPro"/>
</dbReference>
<feature type="transmembrane region" description="Helical" evidence="13">
    <location>
        <begin position="335"/>
        <end position="353"/>
    </location>
</feature>
<dbReference type="InterPro" id="IPR002528">
    <property type="entry name" value="MATE_fam"/>
</dbReference>
<dbReference type="eggNOG" id="COG0534">
    <property type="taxonomic scope" value="Bacteria"/>
</dbReference>
<feature type="transmembrane region" description="Helical" evidence="13">
    <location>
        <begin position="20"/>
        <end position="43"/>
    </location>
</feature>
<dbReference type="EMBL" id="AMQS01000001">
    <property type="protein sequence ID" value="EKF52558.1"/>
    <property type="molecule type" value="Genomic_DNA"/>
</dbReference>
<keyword evidence="10" id="KW-0406">Ion transport</keyword>
<dbReference type="PANTHER" id="PTHR43298:SF2">
    <property type="entry name" value="FMN_FAD EXPORTER YEEO-RELATED"/>
    <property type="match status" value="1"/>
</dbReference>
<feature type="transmembrane region" description="Helical" evidence="13">
    <location>
        <begin position="365"/>
        <end position="384"/>
    </location>
</feature>
<evidence type="ECO:0000256" key="8">
    <source>
        <dbReference type="ARBA" id="ARBA00022692"/>
    </source>
</evidence>
<name>K2NYB6_9LACT</name>
<dbReference type="PATRIC" id="fig|1231377.3.peg.132"/>
<dbReference type="GO" id="GO:0005886">
    <property type="term" value="C:plasma membrane"/>
    <property type="evidence" value="ECO:0007669"/>
    <property type="project" value="UniProtKB-SubCell"/>
</dbReference>
<evidence type="ECO:0000313" key="15">
    <source>
        <dbReference type="Proteomes" id="UP000006787"/>
    </source>
</evidence>
<dbReference type="RefSeq" id="WP_003134523.1">
    <property type="nucleotide sequence ID" value="NZ_AMQS01000001.1"/>
</dbReference>
<dbReference type="GO" id="GO:0015297">
    <property type="term" value="F:antiporter activity"/>
    <property type="evidence" value="ECO:0007669"/>
    <property type="project" value="UniProtKB-KW"/>
</dbReference>
<comment type="similarity">
    <text evidence="3">Belongs to the multi antimicrobial extrusion (MATE) (TC 2.A.66.1) family.</text>
</comment>
<dbReference type="Pfam" id="PF01554">
    <property type="entry name" value="MatE"/>
    <property type="match status" value="2"/>
</dbReference>
<evidence type="ECO:0000256" key="11">
    <source>
        <dbReference type="ARBA" id="ARBA00023136"/>
    </source>
</evidence>
<dbReference type="GO" id="GO:0006811">
    <property type="term" value="P:monoatomic ion transport"/>
    <property type="evidence" value="ECO:0007669"/>
    <property type="project" value="UniProtKB-KW"/>
</dbReference>
<evidence type="ECO:0000256" key="4">
    <source>
        <dbReference type="ARBA" id="ARBA00020268"/>
    </source>
</evidence>
<dbReference type="PIRSF" id="PIRSF006603">
    <property type="entry name" value="DinF"/>
    <property type="match status" value="1"/>
</dbReference>
<dbReference type="NCBIfam" id="TIGR00797">
    <property type="entry name" value="matE"/>
    <property type="match status" value="1"/>
</dbReference>
<dbReference type="AlphaFoldDB" id="K2NYB6"/>
<dbReference type="InterPro" id="IPR048279">
    <property type="entry name" value="MdtK-like"/>
</dbReference>
<keyword evidence="8 13" id="KW-0812">Transmembrane</keyword>
<evidence type="ECO:0000256" key="2">
    <source>
        <dbReference type="ARBA" id="ARBA00004651"/>
    </source>
</evidence>
<accession>K2NYB6</accession>
<feature type="transmembrane region" description="Helical" evidence="13">
    <location>
        <begin position="396"/>
        <end position="415"/>
    </location>
</feature>
<dbReference type="InterPro" id="IPR050222">
    <property type="entry name" value="MATE_MdtK"/>
</dbReference>
<comment type="subcellular location">
    <subcellularLocation>
        <location evidence="2">Cell membrane</location>
        <topology evidence="2">Multi-pass membrane protein</topology>
    </subcellularLocation>
</comment>
<gene>
    <name evidence="14" type="ORF">C426_0133</name>
</gene>
<evidence type="ECO:0000256" key="3">
    <source>
        <dbReference type="ARBA" id="ARBA00010199"/>
    </source>
</evidence>
<keyword evidence="5" id="KW-0813">Transport</keyword>
<comment type="caution">
    <text evidence="14">The sequence shown here is derived from an EMBL/GenBank/DDBJ whole genome shotgun (WGS) entry which is preliminary data.</text>
</comment>
<evidence type="ECO:0000256" key="1">
    <source>
        <dbReference type="ARBA" id="ARBA00003408"/>
    </source>
</evidence>
<feature type="transmembrane region" description="Helical" evidence="13">
    <location>
        <begin position="262"/>
        <end position="279"/>
    </location>
</feature>
<evidence type="ECO:0000313" key="14">
    <source>
        <dbReference type="EMBL" id="EKF52558.1"/>
    </source>
</evidence>
<dbReference type="PANTHER" id="PTHR43298">
    <property type="entry name" value="MULTIDRUG RESISTANCE PROTEIN NORM-RELATED"/>
    <property type="match status" value="1"/>
</dbReference>
<keyword evidence="6" id="KW-0050">Antiport</keyword>
<feature type="transmembrane region" description="Helical" evidence="13">
    <location>
        <begin position="151"/>
        <end position="170"/>
    </location>
</feature>
<evidence type="ECO:0000256" key="13">
    <source>
        <dbReference type="SAM" id="Phobius"/>
    </source>
</evidence>
<evidence type="ECO:0000256" key="9">
    <source>
        <dbReference type="ARBA" id="ARBA00022989"/>
    </source>
</evidence>
<organism evidence="14 15">
    <name type="scientific">Lactococcus garvieae DCC43</name>
    <dbReference type="NCBI Taxonomy" id="1231377"/>
    <lineage>
        <taxon>Bacteria</taxon>
        <taxon>Bacillati</taxon>
        <taxon>Bacillota</taxon>
        <taxon>Bacilli</taxon>
        <taxon>Lactobacillales</taxon>
        <taxon>Streptococcaceae</taxon>
        <taxon>Lactococcus</taxon>
    </lineage>
</organism>
<keyword evidence="7" id="KW-1003">Cell membrane</keyword>
<keyword evidence="11 13" id="KW-0472">Membrane</keyword>
<reference evidence="14 15" key="1">
    <citation type="journal article" date="2012" name="J. Bacteriol.">
        <title>Genome Sequence of the Bacteriocin-Producing Strain Lactococcus garvieae DCC43.</title>
        <authorList>
            <person name="Gabrielsen C."/>
            <person name="Brede D.A."/>
            <person name="Hernandez P.E."/>
            <person name="Nes I.F."/>
            <person name="Diep D.B."/>
        </authorList>
    </citation>
    <scope>NUCLEOTIDE SEQUENCE [LARGE SCALE GENOMIC DNA]</scope>
    <source>
        <strain evidence="14 15">DCC43</strain>
    </source>
</reference>
<proteinExistence type="inferred from homology"/>
<evidence type="ECO:0000256" key="12">
    <source>
        <dbReference type="ARBA" id="ARBA00031636"/>
    </source>
</evidence>
<evidence type="ECO:0000256" key="10">
    <source>
        <dbReference type="ARBA" id="ARBA00023065"/>
    </source>
</evidence>
<dbReference type="Proteomes" id="UP000006787">
    <property type="component" value="Unassembled WGS sequence"/>
</dbReference>
<evidence type="ECO:0000256" key="5">
    <source>
        <dbReference type="ARBA" id="ARBA00022448"/>
    </source>
</evidence>
<feature type="transmembrane region" description="Helical" evidence="13">
    <location>
        <begin position="49"/>
        <end position="69"/>
    </location>
</feature>
<keyword evidence="9 13" id="KW-1133">Transmembrane helix</keyword>
<feature type="transmembrane region" description="Helical" evidence="13">
    <location>
        <begin position="299"/>
        <end position="323"/>
    </location>
</feature>
<feature type="transmembrane region" description="Helical" evidence="13">
    <location>
        <begin position="119"/>
        <end position="139"/>
    </location>
</feature>
<feature type="transmembrane region" description="Helical" evidence="13">
    <location>
        <begin position="81"/>
        <end position="99"/>
    </location>
</feature>
<protein>
    <recommendedName>
        <fullName evidence="4">Probable multidrug resistance protein NorM</fullName>
    </recommendedName>
    <alternativeName>
        <fullName evidence="12">Multidrug-efflux transporter</fullName>
    </alternativeName>
</protein>
<sequence>MKSTKEILKFALPAVIENFLQMLVGISDTFLVTRIGLSAVAGVSLANNIITVYQAVFIALGTILSSFLARKMTRQMINAGVKLTIFLGGLIGILTALFSQNLVRFFGGEGEVAALGTKYLMLVGGTVILLALMTSFGAVIRASGDSRTPMYASLFANVLNIILSAVLIFIFHMGVMGAAIGTTLSRALSLIYLNHKLHTKDLQPTKNFLKEKISKDLILLTLPAAGERLAMRLGDLVIMALIISLGDRVFAGNAIGESITQFNYMPAFGLATVTVILVAQEFGQENLPAIRSYIKRTYWLATSMMFSIGLLLFLASSFLSGLFTSDGLAIASSNTVILFSFLATFFVTGTTTYTAAFQGIGNAKLPLYTTIIGMLIIRVGLGYLLSQSFAFGLEGIWLAVLADNFFRFVFLKICFRRAVQKNFKI</sequence>
<evidence type="ECO:0000256" key="6">
    <source>
        <dbReference type="ARBA" id="ARBA00022449"/>
    </source>
</evidence>
<evidence type="ECO:0000256" key="7">
    <source>
        <dbReference type="ARBA" id="ARBA00022475"/>
    </source>
</evidence>